<dbReference type="EC" id="2.1.1.72" evidence="2"/>
<dbReference type="GO" id="GO:0032259">
    <property type="term" value="P:methylation"/>
    <property type="evidence" value="ECO:0007669"/>
    <property type="project" value="UniProtKB-KW"/>
</dbReference>
<evidence type="ECO:0000256" key="4">
    <source>
        <dbReference type="ARBA" id="ARBA00022679"/>
    </source>
</evidence>
<reference evidence="8 9" key="1">
    <citation type="submission" date="2017-01" db="EMBL/GenBank/DDBJ databases">
        <title>Genome sequencing of Rhodoferax fermentans JCM 7819.</title>
        <authorList>
            <person name="Kim Y.J."/>
            <person name="Farh M.E.-A."/>
            <person name="Yang D.-C."/>
        </authorList>
    </citation>
    <scope>NUCLEOTIDE SEQUENCE [LARGE SCALE GENOMIC DNA]</scope>
    <source>
        <strain evidence="8 9">JCM 7819</strain>
    </source>
</reference>
<dbReference type="AlphaFoldDB" id="A0A1T1AWF1"/>
<evidence type="ECO:0000256" key="1">
    <source>
        <dbReference type="ARBA" id="ARBA00006594"/>
    </source>
</evidence>
<accession>A0A1T1AWF1</accession>
<proteinExistence type="inferred from homology"/>
<sequence length="827" mass="90858">MAKAKLDNPSATGEPEDQLRAPFELLLSRLAVLAGFKVTNVVAVGETSLSEIRTRPDYAVTVHGALAGFVELKAPGKGADPRKFKGAHDKAQWAKLSSLPNLIFCDGNSFSLWRNGELSHPIVRLDGDIETSGDELLPDKGLVELFELFLRWQPKPPSSAKELAEVSARLCRLLRDEVTEALGRKFEALTSLATDWRGLLFPHASDKQFADGYAQAVTFGLLMARARGITIGNDLHKVADELKDSASLIGAALQLLTDSKETRQELQTALQTLERVLDAVNWAKISKGKSDAWLYFYEDFLETYDNDLRKATGSYYTPPQVVTAMVSLVDQALRGPGFDLPRGLGTESVTVADPATGTGTYLLGVLRHLAQQVENDEGAGAVPGAVEAALRRLIAFELQLGPFAVAQLRVLAEVQTLTGAPPRTAPQMYVTDTLGNPNDDGGAFPGFTAAIGQQRKAANRVKREQPITVIIGNPPYKDKAKGLGGWVEGDERAKGAYAPLDDWQPPKAWGLGVHSKHLRNLYIYFWRWAARKVFEELPGQQPGGGSGIVSFITAAGFLSGPGFERMRQSLRQTCHQIWVIDCSPEGYQPEVSTRIFQGVQQPICIVMATRWRETGQAEKPLAQVRWRALPAGHRKDKLAALQQLRLDGPDWQQCPQDDRAPFLPTAAGAWADFVSLEKLFDYDGSGVMPGRTWVIAPDADSLVRRWKVLQAAKPEDKERLFHPHMRGGKLGDKHVGKIVEKPLAGMPPKLVSVADDNSAPLTPIRYGYRSFDRQWILPDSRLINQANPKLWLWRSDKQISFTALMVKSPTNGPALTITSAISDLGQH</sequence>
<dbReference type="Proteomes" id="UP000190750">
    <property type="component" value="Unassembled WGS sequence"/>
</dbReference>
<comment type="similarity">
    <text evidence="1">Belongs to the N(4)/N(6)-methyltransferase family.</text>
</comment>
<gene>
    <name evidence="8" type="ORF">RF819_18585</name>
</gene>
<dbReference type="STRING" id="28066.RF819_18585"/>
<dbReference type="InterPro" id="IPR041635">
    <property type="entry name" value="Type_ISP_LLaBIII_C"/>
</dbReference>
<dbReference type="Pfam" id="PF18135">
    <property type="entry name" value="Type_ISP_C"/>
    <property type="match status" value="1"/>
</dbReference>
<evidence type="ECO:0000256" key="3">
    <source>
        <dbReference type="ARBA" id="ARBA00022603"/>
    </source>
</evidence>
<dbReference type="PRINTS" id="PR00507">
    <property type="entry name" value="N12N6MTFRASE"/>
</dbReference>
<dbReference type="PANTHER" id="PTHR33841:SF1">
    <property type="entry name" value="DNA METHYLTRANSFERASE A"/>
    <property type="match status" value="1"/>
</dbReference>
<evidence type="ECO:0000259" key="6">
    <source>
        <dbReference type="Pfam" id="PF02384"/>
    </source>
</evidence>
<dbReference type="PANTHER" id="PTHR33841">
    <property type="entry name" value="DNA METHYLTRANSFERASE YEEA-RELATED"/>
    <property type="match status" value="1"/>
</dbReference>
<protein>
    <recommendedName>
        <fullName evidence="2">site-specific DNA-methyltransferase (adenine-specific)</fullName>
        <ecNumber evidence="2">2.1.1.72</ecNumber>
    </recommendedName>
</protein>
<dbReference type="GO" id="GO:0009007">
    <property type="term" value="F:site-specific DNA-methyltransferase (adenine-specific) activity"/>
    <property type="evidence" value="ECO:0007669"/>
    <property type="project" value="UniProtKB-EC"/>
</dbReference>
<dbReference type="InterPro" id="IPR029063">
    <property type="entry name" value="SAM-dependent_MTases_sf"/>
</dbReference>
<comment type="catalytic activity">
    <reaction evidence="5">
        <text>a 2'-deoxyadenosine in DNA + S-adenosyl-L-methionine = an N(6)-methyl-2'-deoxyadenosine in DNA + S-adenosyl-L-homocysteine + H(+)</text>
        <dbReference type="Rhea" id="RHEA:15197"/>
        <dbReference type="Rhea" id="RHEA-COMP:12418"/>
        <dbReference type="Rhea" id="RHEA-COMP:12419"/>
        <dbReference type="ChEBI" id="CHEBI:15378"/>
        <dbReference type="ChEBI" id="CHEBI:57856"/>
        <dbReference type="ChEBI" id="CHEBI:59789"/>
        <dbReference type="ChEBI" id="CHEBI:90615"/>
        <dbReference type="ChEBI" id="CHEBI:90616"/>
        <dbReference type="EC" id="2.1.1.72"/>
    </reaction>
</comment>
<keyword evidence="3" id="KW-0489">Methyltransferase</keyword>
<dbReference type="InterPro" id="IPR003356">
    <property type="entry name" value="DNA_methylase_A-5"/>
</dbReference>
<evidence type="ECO:0000256" key="5">
    <source>
        <dbReference type="ARBA" id="ARBA00047942"/>
    </source>
</evidence>
<dbReference type="Gene3D" id="3.40.50.150">
    <property type="entry name" value="Vaccinia Virus protein VP39"/>
    <property type="match status" value="1"/>
</dbReference>
<evidence type="ECO:0000259" key="7">
    <source>
        <dbReference type="Pfam" id="PF18135"/>
    </source>
</evidence>
<feature type="domain" description="DNA methylase adenine-specific" evidence="6">
    <location>
        <begin position="296"/>
        <end position="385"/>
    </location>
</feature>
<name>A0A1T1AWF1_RHOFE</name>
<keyword evidence="4" id="KW-0808">Transferase</keyword>
<keyword evidence="9" id="KW-1185">Reference proteome</keyword>
<dbReference type="SUPFAM" id="SSF53335">
    <property type="entry name" value="S-adenosyl-L-methionine-dependent methyltransferases"/>
    <property type="match status" value="1"/>
</dbReference>
<dbReference type="EMBL" id="MTJN01000002">
    <property type="protein sequence ID" value="OOV08436.1"/>
    <property type="molecule type" value="Genomic_DNA"/>
</dbReference>
<evidence type="ECO:0000313" key="8">
    <source>
        <dbReference type="EMBL" id="OOV08436.1"/>
    </source>
</evidence>
<comment type="caution">
    <text evidence="8">The sequence shown here is derived from an EMBL/GenBank/DDBJ whole genome shotgun (WGS) entry which is preliminary data.</text>
</comment>
<evidence type="ECO:0000313" key="9">
    <source>
        <dbReference type="Proteomes" id="UP000190750"/>
    </source>
</evidence>
<dbReference type="GO" id="GO:0003677">
    <property type="term" value="F:DNA binding"/>
    <property type="evidence" value="ECO:0007669"/>
    <property type="project" value="InterPro"/>
</dbReference>
<dbReference type="GO" id="GO:0008170">
    <property type="term" value="F:N-methyltransferase activity"/>
    <property type="evidence" value="ECO:0007669"/>
    <property type="project" value="InterPro"/>
</dbReference>
<dbReference type="InterPro" id="IPR050953">
    <property type="entry name" value="N4_N6_ade-DNA_methylase"/>
</dbReference>
<organism evidence="8 9">
    <name type="scientific">Rhodoferax fermentans</name>
    <dbReference type="NCBI Taxonomy" id="28066"/>
    <lineage>
        <taxon>Bacteria</taxon>
        <taxon>Pseudomonadati</taxon>
        <taxon>Pseudomonadota</taxon>
        <taxon>Betaproteobacteria</taxon>
        <taxon>Burkholderiales</taxon>
        <taxon>Comamonadaceae</taxon>
        <taxon>Rhodoferax</taxon>
    </lineage>
</organism>
<dbReference type="Pfam" id="PF02384">
    <property type="entry name" value="N6_Mtase"/>
    <property type="match status" value="1"/>
</dbReference>
<evidence type="ECO:0000256" key="2">
    <source>
        <dbReference type="ARBA" id="ARBA00011900"/>
    </source>
</evidence>
<feature type="domain" description="Type ISP restriction-modification enzyme LLaBIII C-terminal specificity" evidence="7">
    <location>
        <begin position="679"/>
        <end position="824"/>
    </location>
</feature>